<comment type="caution">
    <text evidence="1">The sequence shown here is derived from an EMBL/GenBank/DDBJ whole genome shotgun (WGS) entry which is preliminary data.</text>
</comment>
<organism evidence="1 2">
    <name type="scientific">Cichorium intybus</name>
    <name type="common">Chicory</name>
    <dbReference type="NCBI Taxonomy" id="13427"/>
    <lineage>
        <taxon>Eukaryota</taxon>
        <taxon>Viridiplantae</taxon>
        <taxon>Streptophyta</taxon>
        <taxon>Embryophyta</taxon>
        <taxon>Tracheophyta</taxon>
        <taxon>Spermatophyta</taxon>
        <taxon>Magnoliopsida</taxon>
        <taxon>eudicotyledons</taxon>
        <taxon>Gunneridae</taxon>
        <taxon>Pentapetalae</taxon>
        <taxon>asterids</taxon>
        <taxon>campanulids</taxon>
        <taxon>Asterales</taxon>
        <taxon>Asteraceae</taxon>
        <taxon>Cichorioideae</taxon>
        <taxon>Cichorieae</taxon>
        <taxon>Cichoriinae</taxon>
        <taxon>Cichorium</taxon>
    </lineage>
</organism>
<proteinExistence type="predicted"/>
<sequence length="925" mass="105081">MAIGKPRGIKRSSGGSCSSTVTMVVLLTVCALGVWMVTSNSAISLSKTTTQVNTSHDDSLFDTESHNVKLHRKIPIDHSTQDKHVDLSTNASVAEDNRHDFLMDTMQNDDESEAHNHPDKIEETGQDYKLEENENSGGGELANIEAEPKEESTTNVVDDDAESLNDSDAGKQEAEQLQEEAIEKQEMETSTSVIEDNLNGTEVEASAEEEQKQITEKIKESAMTGGQDSGNESDQQRDIDNQEDKQTEARGDDDIRELEDNQEQESANEKQEQRMQNQEEEKEDEEGQSQQGMMSDDQVQHDDDDERIESHSIAAQTRAQVENIEALDVRQKMDQAKIDSTIANTTVSTAVKERSSQIQKESESQVLEEQKGRQEDNISDNRESSKVAFNVDMYGYKWELCNVTAGADYIPCLDNEIAIRNLHHWHHDEHQERHCPKETPDCLVPLPRSYKTPIPWPQSRDKIWFHNVPQKALSDLQGHQNWVKVTGEVITFPRGGVQFIHGASHYIDFLEEAVPEIAWGKHTRIILDVGCGIASFGGYLFDKDVLTMSFASKDEQEAQIQFALERGIPAISAVMGTQRLPFPSGVFDLVHCVRCRVPWHKEGGILLLEVNRLLRPGGYFVWSAPPVYRTLEEDIEIWKEMSTLTVAMCWELVTIKKDKLNAIGVAVYHKPDSNECYDVRKKQQPPMCKPKDDPNAAWYEPLQACMHQVPMGETERGSHWPEEWPDRVQEAPYWLNKSQMGIYGKPTSNDFKADYEHWKQVVSKSYMSKLGINWSNIRNVMDMRAVYGGFAAALKDLKLWVLNVVNIDSPDTLPIIFERGLFGIYHDWCESFSTYPRTYDLLHADYLFSRLKTRCKIKPLMAEIDRILRPGGNLIARDESSMINEIENLLKSLHWEVNLTFTSKQEGIICGRKSTWRPITYGAPL</sequence>
<name>A0ACB9FAE8_CICIN</name>
<evidence type="ECO:0000313" key="1">
    <source>
        <dbReference type="EMBL" id="KAI3767946.1"/>
    </source>
</evidence>
<reference evidence="1 2" key="2">
    <citation type="journal article" date="2022" name="Mol. Ecol. Resour.">
        <title>The genomes of chicory, endive, great burdock and yacon provide insights into Asteraceae paleo-polyploidization history and plant inulin production.</title>
        <authorList>
            <person name="Fan W."/>
            <person name="Wang S."/>
            <person name="Wang H."/>
            <person name="Wang A."/>
            <person name="Jiang F."/>
            <person name="Liu H."/>
            <person name="Zhao H."/>
            <person name="Xu D."/>
            <person name="Zhang Y."/>
        </authorList>
    </citation>
    <scope>NUCLEOTIDE SEQUENCE [LARGE SCALE GENOMIC DNA]</scope>
    <source>
        <strain evidence="2">cv. Punajuju</strain>
        <tissue evidence="1">Leaves</tissue>
    </source>
</reference>
<gene>
    <name evidence="1" type="ORF">L2E82_18375</name>
</gene>
<protein>
    <submittedName>
        <fullName evidence="1">Uncharacterized protein</fullName>
    </submittedName>
</protein>
<dbReference type="Proteomes" id="UP001055811">
    <property type="component" value="Linkage Group LG03"/>
</dbReference>
<evidence type="ECO:0000313" key="2">
    <source>
        <dbReference type="Proteomes" id="UP001055811"/>
    </source>
</evidence>
<accession>A0ACB9FAE8</accession>
<keyword evidence="2" id="KW-1185">Reference proteome</keyword>
<reference evidence="2" key="1">
    <citation type="journal article" date="2022" name="Mol. Ecol. Resour.">
        <title>The genomes of chicory, endive, great burdock and yacon provide insights into Asteraceae palaeo-polyploidization history and plant inulin production.</title>
        <authorList>
            <person name="Fan W."/>
            <person name="Wang S."/>
            <person name="Wang H."/>
            <person name="Wang A."/>
            <person name="Jiang F."/>
            <person name="Liu H."/>
            <person name="Zhao H."/>
            <person name="Xu D."/>
            <person name="Zhang Y."/>
        </authorList>
    </citation>
    <scope>NUCLEOTIDE SEQUENCE [LARGE SCALE GENOMIC DNA]</scope>
    <source>
        <strain evidence="2">cv. Punajuju</strain>
    </source>
</reference>
<dbReference type="EMBL" id="CM042011">
    <property type="protein sequence ID" value="KAI3767946.1"/>
    <property type="molecule type" value="Genomic_DNA"/>
</dbReference>